<gene>
    <name evidence="1" type="ORF">LCGC14_1115860</name>
</gene>
<evidence type="ECO:0000313" key="1">
    <source>
        <dbReference type="EMBL" id="KKN02636.1"/>
    </source>
</evidence>
<accession>A0A0F9PNH2</accession>
<sequence>MKYKCYFFGPVGGLRKLTILKKLPPGTRKFATVNDFDPIWFKEYKSKCWIKIKKYESLIDFGTGVK</sequence>
<reference evidence="1" key="1">
    <citation type="journal article" date="2015" name="Nature">
        <title>Complex archaea that bridge the gap between prokaryotes and eukaryotes.</title>
        <authorList>
            <person name="Spang A."/>
            <person name="Saw J.H."/>
            <person name="Jorgensen S.L."/>
            <person name="Zaremba-Niedzwiedzka K."/>
            <person name="Martijn J."/>
            <person name="Lind A.E."/>
            <person name="van Eijk R."/>
            <person name="Schleper C."/>
            <person name="Guy L."/>
            <person name="Ettema T.J."/>
        </authorList>
    </citation>
    <scope>NUCLEOTIDE SEQUENCE</scope>
</reference>
<organism evidence="1">
    <name type="scientific">marine sediment metagenome</name>
    <dbReference type="NCBI Taxonomy" id="412755"/>
    <lineage>
        <taxon>unclassified sequences</taxon>
        <taxon>metagenomes</taxon>
        <taxon>ecological metagenomes</taxon>
    </lineage>
</organism>
<dbReference type="EMBL" id="LAZR01005127">
    <property type="protein sequence ID" value="KKN02636.1"/>
    <property type="molecule type" value="Genomic_DNA"/>
</dbReference>
<comment type="caution">
    <text evidence="1">The sequence shown here is derived from an EMBL/GenBank/DDBJ whole genome shotgun (WGS) entry which is preliminary data.</text>
</comment>
<dbReference type="AlphaFoldDB" id="A0A0F9PNH2"/>
<name>A0A0F9PNH2_9ZZZZ</name>
<protein>
    <submittedName>
        <fullName evidence="1">Uncharacterized protein</fullName>
    </submittedName>
</protein>
<proteinExistence type="predicted"/>